<name>A0A5E4RCS1_9BURK</name>
<organism evidence="1 2">
    <name type="scientific">Pandoraea anhela</name>
    <dbReference type="NCBI Taxonomy" id="2508295"/>
    <lineage>
        <taxon>Bacteria</taxon>
        <taxon>Pseudomonadati</taxon>
        <taxon>Pseudomonadota</taxon>
        <taxon>Betaproteobacteria</taxon>
        <taxon>Burkholderiales</taxon>
        <taxon>Burkholderiaceae</taxon>
        <taxon>Pandoraea</taxon>
    </lineage>
</organism>
<sequence>MTEANAVRATVDIVLAADDAQLLMSALSELPFKRVFELIGLLNRQANAAAPGAPLVCALDPCAFALIVEALGQLPYHRVHGLIDGLKAQLHAARSAGERGAAGTARHARRMSGARIQ</sequence>
<keyword evidence="2" id="KW-1185">Reference proteome</keyword>
<reference evidence="1 2" key="1">
    <citation type="submission" date="2019-08" db="EMBL/GenBank/DDBJ databases">
        <authorList>
            <person name="Peeters C."/>
        </authorList>
    </citation>
    <scope>NUCLEOTIDE SEQUENCE [LARGE SCALE GENOMIC DNA]</scope>
    <source>
        <strain evidence="1 2">LMG 31108</strain>
    </source>
</reference>
<dbReference type="EMBL" id="CABPSB010000001">
    <property type="protein sequence ID" value="VVD60302.1"/>
    <property type="molecule type" value="Genomic_DNA"/>
</dbReference>
<protein>
    <submittedName>
        <fullName evidence="1">Uncharacterized protein</fullName>
    </submittedName>
</protein>
<dbReference type="OrthoDB" id="983065at2"/>
<dbReference type="RefSeq" id="WP_150666936.1">
    <property type="nucleotide sequence ID" value="NZ_CABPSB010000001.1"/>
</dbReference>
<accession>A0A5E4RCS1</accession>
<proteinExistence type="predicted"/>
<gene>
    <name evidence="1" type="ORF">PAN31108_00072</name>
</gene>
<dbReference type="Proteomes" id="UP000406256">
    <property type="component" value="Unassembled WGS sequence"/>
</dbReference>
<dbReference type="AlphaFoldDB" id="A0A5E4RCS1"/>
<evidence type="ECO:0000313" key="1">
    <source>
        <dbReference type="EMBL" id="VVD60302.1"/>
    </source>
</evidence>
<evidence type="ECO:0000313" key="2">
    <source>
        <dbReference type="Proteomes" id="UP000406256"/>
    </source>
</evidence>